<dbReference type="AlphaFoldDB" id="A0A149Q1N9"/>
<evidence type="ECO:0000313" key="1">
    <source>
        <dbReference type="EMBL" id="KXU91086.1"/>
    </source>
</evidence>
<evidence type="ECO:0000313" key="2">
    <source>
        <dbReference type="Proteomes" id="UP000075613"/>
    </source>
</evidence>
<sequence length="107" mass="12280">MLSVIASDKDENLLVVRARRPNDIRRVFGADVEEIHIPGRDYQVRAFLPRQQVADVIANRLLTTPYLNFKDSVDCRKDNDLHHAYVDIWHTLAAIQPIPPYSCAQRG</sequence>
<dbReference type="STRING" id="1399968.CI15_00360"/>
<keyword evidence="2" id="KW-1185">Reference proteome</keyword>
<dbReference type="EMBL" id="LRBG01000001">
    <property type="protein sequence ID" value="KXU91086.1"/>
    <property type="molecule type" value="Genomic_DNA"/>
</dbReference>
<dbReference type="Proteomes" id="UP000075613">
    <property type="component" value="Unassembled WGS sequence"/>
</dbReference>
<name>A0A149Q1N9_9BURK</name>
<comment type="caution">
    <text evidence="1">The sequence shown here is derived from an EMBL/GenBank/DDBJ whole genome shotgun (WGS) entry which is preliminary data.</text>
</comment>
<proteinExistence type="predicted"/>
<organism evidence="1 2">
    <name type="scientific">Paraburkholderia monticola</name>
    <dbReference type="NCBI Taxonomy" id="1399968"/>
    <lineage>
        <taxon>Bacteria</taxon>
        <taxon>Pseudomonadati</taxon>
        <taxon>Pseudomonadota</taxon>
        <taxon>Betaproteobacteria</taxon>
        <taxon>Burkholderiales</taxon>
        <taxon>Burkholderiaceae</taxon>
        <taxon>Paraburkholderia</taxon>
    </lineage>
</organism>
<gene>
    <name evidence="1" type="ORF">CI15_00360</name>
</gene>
<accession>A0A149Q1N9</accession>
<protein>
    <submittedName>
        <fullName evidence="1">Uncharacterized protein</fullName>
    </submittedName>
</protein>
<reference evidence="1 2" key="1">
    <citation type="journal article" date="2015" name="Int. J. Syst. Evol. Microbiol.">
        <title>Burkholderia monticola sp. nov., isolated from mountain soil.</title>
        <authorList>
            <person name="Baek I."/>
            <person name="Seo B."/>
            <person name="Lee I."/>
            <person name="Yi H."/>
            <person name="Chun J."/>
        </authorList>
    </citation>
    <scope>NUCLEOTIDE SEQUENCE [LARGE SCALE GENOMIC DNA]</scope>
    <source>
        <strain evidence="1 2">JC2948</strain>
    </source>
</reference>